<dbReference type="InterPro" id="IPR049058">
    <property type="entry name" value="NAD_Glu_DH_HM2"/>
</dbReference>
<dbReference type="PANTHER" id="PTHR43403:SF1">
    <property type="entry name" value="NAD-SPECIFIC GLUTAMATE DEHYDROGENASE"/>
    <property type="match status" value="1"/>
</dbReference>
<sequence>MDGQARGCASVGRGCRGGWCPARCGPGGGGLDSGQDRRCGPRFVEGVVAVVVPTTESWQDELRVQLADRYGSAEGRRLFARYAEAFPAGYQDVFSAGQAALDVGALEEFRPDAGPRLTMLPLLGSGANARFALLWSSPRPALLADVFPVLENMGLRIADHRPFDVRPAGRGAVRVEEFELLPRDSALLADPVARDLVAAAFIAVWCGDAEDDGFNQLVLKAGIGWRDVVLLRAIHAYLRQGGVTFSQSYVERSLLTHREVTRLLVALFRTRFDPAVADPGRQAALDSRVEAALNAVVHLNEDRVLRAVRTVVLAAVRTNFFQRGRDGRAKPHLTLKLDPGKLPFLPEPRPAVETFVYSPRVVGVHLRAAKVARGGIRWSDRPEDFRAEVLGLLKAQMVKNAVIVPQGAKGAFVVKRPPPSTDPEAVAAEVRDCYTMFVRGLLDVTDNRRGDVVLRPADTVCHDSDDPYLVVAADKGTAAFSDLANSIAAEYGFWLGDAFASGGSRGYDHKAMAITARGAWESVRRHFGELGVDPERDEFTAAGIGDMSGDVFGNAMLLSRTVKLVAAFDHRHIFLDPAPDPLASWTERRRLSGLPRSSWADYDPTLISPGGGVFARSAKSVPLTAQVRRVLDVDVASLPADELIQAILRAPVDLLFNGGIGTYVKAAAESNAQVGDRANEGARVDAEQVRARVVAEGGNLGFTQPARIVFALRGGRINTDFIDNSAGVDISDREVNLKILLDSAGGIPSQRRDRLLAEIDAEVAEQVLADNYRQAQSISVSEALGQTTLDRNLQLMRFLEGEGFLDRALESLPDDDVIAQRRALGLGLTRPELAMLLAHSKNQFHRMVLDSAVPDDPHVMAGTVEYLPAALRTEFADEIQAHPLRREIATTVLANEMINRLGSGVLRRLMQLTGDLSAPFRVYVATRDLLDLPAIWAEIDALELPRHAHAQLRLLAAVREVVEQVALWLLRNRREIDTAVEVRRFRPAMLRLAHTLRGRLTGRERRRVERAIAALAGAGVPERLCERVFVLDPLCSGMDIAEISWASGRDLEWTAGLYFELGERLDLDWLKEQAVEQASDSHWTMLAKASLRDDLLTQRRRLTAAALHGADESTPPDRLVDAWLDGNPDRVRMYRETFVLLKEAAEPDVSMLSVALQELRNLAQSGGGNAAELDGLAG</sequence>
<dbReference type="GO" id="GO:0004352">
    <property type="term" value="F:glutamate dehydrogenase (NAD+) activity"/>
    <property type="evidence" value="ECO:0007669"/>
    <property type="project" value="InterPro"/>
</dbReference>
<dbReference type="InterPro" id="IPR046346">
    <property type="entry name" value="Aminoacid_DH-like_N_sf"/>
</dbReference>
<evidence type="ECO:0000259" key="3">
    <source>
        <dbReference type="Pfam" id="PF21077"/>
    </source>
</evidence>
<dbReference type="AlphaFoldDB" id="A0A4R4YEA1"/>
<protein>
    <submittedName>
        <fullName evidence="4">Uncharacterized protein</fullName>
    </submittedName>
</protein>
<dbReference type="PANTHER" id="PTHR43403">
    <property type="entry name" value="NAD-SPECIFIC GLUTAMATE DEHYDROGENASE"/>
    <property type="match status" value="1"/>
</dbReference>
<dbReference type="Pfam" id="PF21078">
    <property type="entry name" value="GDH_HM3"/>
    <property type="match status" value="1"/>
</dbReference>
<dbReference type="Pfam" id="PF21074">
    <property type="entry name" value="GDH_C"/>
    <property type="match status" value="1"/>
</dbReference>
<dbReference type="InterPro" id="IPR049056">
    <property type="entry name" value="NAD_Glu_DH_HM3"/>
</dbReference>
<dbReference type="InterPro" id="IPR028971">
    <property type="entry name" value="NAD-GDH_cat"/>
</dbReference>
<dbReference type="GO" id="GO:0006538">
    <property type="term" value="P:L-glutamate catabolic process"/>
    <property type="evidence" value="ECO:0007669"/>
    <property type="project" value="InterPro"/>
</dbReference>
<keyword evidence="5" id="KW-1185">Reference proteome</keyword>
<evidence type="ECO:0000313" key="4">
    <source>
        <dbReference type="EMBL" id="TDD43035.1"/>
    </source>
</evidence>
<dbReference type="SUPFAM" id="SSF51735">
    <property type="entry name" value="NAD(P)-binding Rossmann-fold domains"/>
    <property type="match status" value="1"/>
</dbReference>
<dbReference type="Gene3D" id="3.40.50.720">
    <property type="entry name" value="NAD(P)-binding Rossmann-like Domain"/>
    <property type="match status" value="1"/>
</dbReference>
<dbReference type="GO" id="GO:0004069">
    <property type="term" value="F:L-aspartate:2-oxoglutarate aminotransferase activity"/>
    <property type="evidence" value="ECO:0007669"/>
    <property type="project" value="InterPro"/>
</dbReference>
<comment type="caution">
    <text evidence="4">The sequence shown here is derived from an EMBL/GenBank/DDBJ whole genome shotgun (WGS) entry which is preliminary data.</text>
</comment>
<gene>
    <name evidence="4" type="ORF">E1288_27575</name>
</gene>
<dbReference type="InterPro" id="IPR007780">
    <property type="entry name" value="NAD_Glu_DH_bac"/>
</dbReference>
<feature type="domain" description="NAD-glutamate dehydrogenase catalytic" evidence="1">
    <location>
        <begin position="289"/>
        <end position="780"/>
    </location>
</feature>
<dbReference type="OrthoDB" id="9758052at2"/>
<dbReference type="Pfam" id="PF21077">
    <property type="entry name" value="GDH_ACT3"/>
    <property type="match status" value="1"/>
</dbReference>
<dbReference type="EMBL" id="SMKW01000042">
    <property type="protein sequence ID" value="TDD43035.1"/>
    <property type="molecule type" value="Genomic_DNA"/>
</dbReference>
<dbReference type="Proteomes" id="UP000294947">
    <property type="component" value="Unassembled WGS sequence"/>
</dbReference>
<dbReference type="InterPro" id="IPR036291">
    <property type="entry name" value="NAD(P)-bd_dom_sf"/>
</dbReference>
<dbReference type="Pfam" id="PF21079">
    <property type="entry name" value="GDH_HM2"/>
    <property type="match status" value="1"/>
</dbReference>
<proteinExistence type="predicted"/>
<dbReference type="SUPFAM" id="SSF53223">
    <property type="entry name" value="Aminoacid dehydrogenase-like, N-terminal domain"/>
    <property type="match status" value="1"/>
</dbReference>
<feature type="domain" description="NAD-glutamate dehydrogenase ACT3" evidence="3">
    <location>
        <begin position="134"/>
        <end position="185"/>
    </location>
</feature>
<reference evidence="4 5" key="1">
    <citation type="submission" date="2019-03" db="EMBL/GenBank/DDBJ databases">
        <title>Draft genome sequences of novel Actinobacteria.</title>
        <authorList>
            <person name="Sahin N."/>
            <person name="Ay H."/>
            <person name="Saygin H."/>
        </authorList>
    </citation>
    <scope>NUCLEOTIDE SEQUENCE [LARGE SCALE GENOMIC DNA]</scope>
    <source>
        <strain evidence="4 5">7K502</strain>
    </source>
</reference>
<dbReference type="Pfam" id="PF05088">
    <property type="entry name" value="Bac_GDH_CD"/>
    <property type="match status" value="1"/>
</dbReference>
<name>A0A4R4YEA1_9PSEU</name>
<organism evidence="4 5">
    <name type="scientific">Saccharopolyspora elongata</name>
    <dbReference type="NCBI Taxonomy" id="2530387"/>
    <lineage>
        <taxon>Bacteria</taxon>
        <taxon>Bacillati</taxon>
        <taxon>Actinomycetota</taxon>
        <taxon>Actinomycetes</taxon>
        <taxon>Pseudonocardiales</taxon>
        <taxon>Pseudonocardiaceae</taxon>
        <taxon>Saccharopolyspora</taxon>
    </lineage>
</organism>
<evidence type="ECO:0000259" key="1">
    <source>
        <dbReference type="Pfam" id="PF05088"/>
    </source>
</evidence>
<evidence type="ECO:0000259" key="2">
    <source>
        <dbReference type="Pfam" id="PF21074"/>
    </source>
</evidence>
<dbReference type="InterPro" id="IPR048381">
    <property type="entry name" value="GDH_C"/>
</dbReference>
<dbReference type="InterPro" id="IPR049064">
    <property type="entry name" value="NAD_Glu_DH_ACT3"/>
</dbReference>
<feature type="domain" description="NAD-specific glutamate dehydrogenase C-terminal" evidence="2">
    <location>
        <begin position="825"/>
        <end position="1160"/>
    </location>
</feature>
<accession>A0A4R4YEA1</accession>
<evidence type="ECO:0000313" key="5">
    <source>
        <dbReference type="Proteomes" id="UP000294947"/>
    </source>
</evidence>